<dbReference type="EMBL" id="LAZR01005663">
    <property type="protein sequence ID" value="KKM98122.1"/>
    <property type="molecule type" value="Genomic_DNA"/>
</dbReference>
<organism evidence="1">
    <name type="scientific">marine sediment metagenome</name>
    <dbReference type="NCBI Taxonomy" id="412755"/>
    <lineage>
        <taxon>unclassified sequences</taxon>
        <taxon>metagenomes</taxon>
        <taxon>ecological metagenomes</taxon>
    </lineage>
</organism>
<comment type="caution">
    <text evidence="1">The sequence shown here is derived from an EMBL/GenBank/DDBJ whole genome shotgun (WGS) entry which is preliminary data.</text>
</comment>
<protein>
    <submittedName>
        <fullName evidence="1">Uncharacterized protein</fullName>
    </submittedName>
</protein>
<name>A0A0F9PY74_9ZZZZ</name>
<reference evidence="1" key="1">
    <citation type="journal article" date="2015" name="Nature">
        <title>Complex archaea that bridge the gap between prokaryotes and eukaryotes.</title>
        <authorList>
            <person name="Spang A."/>
            <person name="Saw J.H."/>
            <person name="Jorgensen S.L."/>
            <person name="Zaremba-Niedzwiedzka K."/>
            <person name="Martijn J."/>
            <person name="Lind A.E."/>
            <person name="van Eijk R."/>
            <person name="Schleper C."/>
            <person name="Guy L."/>
            <person name="Ettema T.J."/>
        </authorList>
    </citation>
    <scope>NUCLEOTIDE SEQUENCE</scope>
</reference>
<gene>
    <name evidence="1" type="ORF">LCGC14_1161120</name>
</gene>
<proteinExistence type="predicted"/>
<accession>A0A0F9PY74</accession>
<evidence type="ECO:0000313" key="1">
    <source>
        <dbReference type="EMBL" id="KKM98122.1"/>
    </source>
</evidence>
<sequence length="53" mass="6403">MSDKYEIEICQWCEKPITDLHHECFEPLDENNYSDRLTKGFELIDPDGERRKD</sequence>
<dbReference type="AlphaFoldDB" id="A0A0F9PY74"/>